<name>A0ACB9GEH4_CICIN</name>
<reference evidence="1 2" key="2">
    <citation type="journal article" date="2022" name="Mol. Ecol. Resour.">
        <title>The genomes of chicory, endive, great burdock and yacon provide insights into Asteraceae paleo-polyploidization history and plant inulin production.</title>
        <authorList>
            <person name="Fan W."/>
            <person name="Wang S."/>
            <person name="Wang H."/>
            <person name="Wang A."/>
            <person name="Jiang F."/>
            <person name="Liu H."/>
            <person name="Zhao H."/>
            <person name="Xu D."/>
            <person name="Zhang Y."/>
        </authorList>
    </citation>
    <scope>NUCLEOTIDE SEQUENCE [LARGE SCALE GENOMIC DNA]</scope>
    <source>
        <strain evidence="2">cv. Punajuju</strain>
        <tissue evidence="1">Leaves</tissue>
    </source>
</reference>
<sequence>MPSNILRKAYKISFSILSRHQSISSLFVPPSDPQSTHFSTSIDKPQNYFSVFEFPANDAYGVSLLSNKRLNFSCGPILNNTRLLFSIQVVAEPSTFDGPTVYAIVSNQWTILDGSMAGSNDSFQPIPPTQLFEMTLRTTL</sequence>
<accession>A0ACB9GEH4</accession>
<proteinExistence type="predicted"/>
<dbReference type="EMBL" id="CM042010">
    <property type="protein sequence ID" value="KAI3781406.1"/>
    <property type="molecule type" value="Genomic_DNA"/>
</dbReference>
<keyword evidence="2" id="KW-1185">Reference proteome</keyword>
<dbReference type="Proteomes" id="UP001055811">
    <property type="component" value="Linkage Group LG02"/>
</dbReference>
<gene>
    <name evidence="1" type="ORF">L2E82_11420</name>
</gene>
<protein>
    <submittedName>
        <fullName evidence="1">Uncharacterized protein</fullName>
    </submittedName>
</protein>
<organism evidence="1 2">
    <name type="scientific">Cichorium intybus</name>
    <name type="common">Chicory</name>
    <dbReference type="NCBI Taxonomy" id="13427"/>
    <lineage>
        <taxon>Eukaryota</taxon>
        <taxon>Viridiplantae</taxon>
        <taxon>Streptophyta</taxon>
        <taxon>Embryophyta</taxon>
        <taxon>Tracheophyta</taxon>
        <taxon>Spermatophyta</taxon>
        <taxon>Magnoliopsida</taxon>
        <taxon>eudicotyledons</taxon>
        <taxon>Gunneridae</taxon>
        <taxon>Pentapetalae</taxon>
        <taxon>asterids</taxon>
        <taxon>campanulids</taxon>
        <taxon>Asterales</taxon>
        <taxon>Asteraceae</taxon>
        <taxon>Cichorioideae</taxon>
        <taxon>Cichorieae</taxon>
        <taxon>Cichoriinae</taxon>
        <taxon>Cichorium</taxon>
    </lineage>
</organism>
<comment type="caution">
    <text evidence="1">The sequence shown here is derived from an EMBL/GenBank/DDBJ whole genome shotgun (WGS) entry which is preliminary data.</text>
</comment>
<evidence type="ECO:0000313" key="1">
    <source>
        <dbReference type="EMBL" id="KAI3781406.1"/>
    </source>
</evidence>
<reference evidence="2" key="1">
    <citation type="journal article" date="2022" name="Mol. Ecol. Resour.">
        <title>The genomes of chicory, endive, great burdock and yacon provide insights into Asteraceae palaeo-polyploidization history and plant inulin production.</title>
        <authorList>
            <person name="Fan W."/>
            <person name="Wang S."/>
            <person name="Wang H."/>
            <person name="Wang A."/>
            <person name="Jiang F."/>
            <person name="Liu H."/>
            <person name="Zhao H."/>
            <person name="Xu D."/>
            <person name="Zhang Y."/>
        </authorList>
    </citation>
    <scope>NUCLEOTIDE SEQUENCE [LARGE SCALE GENOMIC DNA]</scope>
    <source>
        <strain evidence="2">cv. Punajuju</strain>
    </source>
</reference>
<evidence type="ECO:0000313" key="2">
    <source>
        <dbReference type="Proteomes" id="UP001055811"/>
    </source>
</evidence>